<dbReference type="CDD" id="cd07438">
    <property type="entry name" value="PHP_HisPPase_AMP"/>
    <property type="match status" value="1"/>
</dbReference>
<dbReference type="Pfam" id="PF02811">
    <property type="entry name" value="PHP"/>
    <property type="match status" value="1"/>
</dbReference>
<dbReference type="SMART" id="SM00481">
    <property type="entry name" value="POLIIIAc"/>
    <property type="match status" value="1"/>
</dbReference>
<dbReference type="Proteomes" id="UP000036873">
    <property type="component" value="Unassembled WGS sequence"/>
</dbReference>
<reference evidence="3" key="1">
    <citation type="submission" date="2015-07" db="EMBL/GenBank/DDBJ databases">
        <title>Draft genome sequence of Acetobacterium bakii DSM 8293, a potential psychrophilic chemical producer through syngas fermentation.</title>
        <authorList>
            <person name="Song Y."/>
            <person name="Hwang S."/>
            <person name="Cho B.-K."/>
        </authorList>
    </citation>
    <scope>NUCLEOTIDE SEQUENCE [LARGE SCALE GENOMIC DNA]</scope>
    <source>
        <strain evidence="3">DSM 8239</strain>
    </source>
</reference>
<evidence type="ECO:0000313" key="2">
    <source>
        <dbReference type="EMBL" id="KNZ43555.1"/>
    </source>
</evidence>
<dbReference type="EMBL" id="LGYO01000002">
    <property type="protein sequence ID" value="KNZ43555.1"/>
    <property type="molecule type" value="Genomic_DNA"/>
</dbReference>
<dbReference type="InterPro" id="IPR003141">
    <property type="entry name" value="Pol/His_phosphatase_N"/>
</dbReference>
<dbReference type="STRING" id="52689.AKG39_00500"/>
<dbReference type="GO" id="GO:0004534">
    <property type="term" value="F:5'-3' RNA exonuclease activity"/>
    <property type="evidence" value="ECO:0007669"/>
    <property type="project" value="TreeGrafter"/>
</dbReference>
<name>A0A0L6U6Y5_9FIRM</name>
<proteinExistence type="predicted"/>
<dbReference type="PATRIC" id="fig|52689.4.peg.858"/>
<protein>
    <submittedName>
        <fullName evidence="2">PHP domain protein</fullName>
    </submittedName>
</protein>
<keyword evidence="3" id="KW-1185">Reference proteome</keyword>
<organism evidence="2 3">
    <name type="scientific">Acetobacterium bakii</name>
    <dbReference type="NCBI Taxonomy" id="52689"/>
    <lineage>
        <taxon>Bacteria</taxon>
        <taxon>Bacillati</taxon>
        <taxon>Bacillota</taxon>
        <taxon>Clostridia</taxon>
        <taxon>Eubacteriales</taxon>
        <taxon>Eubacteriaceae</taxon>
        <taxon>Acetobacterium</taxon>
    </lineage>
</organism>
<dbReference type="AlphaFoldDB" id="A0A0L6U6Y5"/>
<accession>A0A0L6U6Y5</accession>
<dbReference type="GO" id="GO:0035312">
    <property type="term" value="F:5'-3' DNA exonuclease activity"/>
    <property type="evidence" value="ECO:0007669"/>
    <property type="project" value="TreeGrafter"/>
</dbReference>
<dbReference type="OrthoDB" id="9804333at2"/>
<dbReference type="Gene3D" id="1.10.150.650">
    <property type="match status" value="1"/>
</dbReference>
<dbReference type="InterPro" id="IPR016195">
    <property type="entry name" value="Pol/histidinol_Pase-like"/>
</dbReference>
<evidence type="ECO:0000313" key="3">
    <source>
        <dbReference type="Proteomes" id="UP000036873"/>
    </source>
</evidence>
<dbReference type="InterPro" id="IPR004013">
    <property type="entry name" value="PHP_dom"/>
</dbReference>
<dbReference type="PANTHER" id="PTHR42924:SF3">
    <property type="entry name" value="POLYMERASE_HISTIDINOL PHOSPHATASE N-TERMINAL DOMAIN-CONTAINING PROTEIN"/>
    <property type="match status" value="1"/>
</dbReference>
<dbReference type="Gene3D" id="3.20.20.140">
    <property type="entry name" value="Metal-dependent hydrolases"/>
    <property type="match status" value="1"/>
</dbReference>
<evidence type="ECO:0000259" key="1">
    <source>
        <dbReference type="SMART" id="SM00481"/>
    </source>
</evidence>
<gene>
    <name evidence="2" type="ORF">AKG39_00500</name>
</gene>
<dbReference type="SUPFAM" id="SSF89550">
    <property type="entry name" value="PHP domain-like"/>
    <property type="match status" value="1"/>
</dbReference>
<dbReference type="PANTHER" id="PTHR42924">
    <property type="entry name" value="EXONUCLEASE"/>
    <property type="match status" value="1"/>
</dbReference>
<feature type="domain" description="Polymerase/histidinol phosphatase N-terminal" evidence="1">
    <location>
        <begin position="10"/>
        <end position="83"/>
    </location>
</feature>
<dbReference type="InterPro" id="IPR052018">
    <property type="entry name" value="PHP_domain"/>
</dbReference>
<sequence>MMTTQPNYIIDLHSHTTRSDGGDTPQEFISNAAALGMKVIVFTDHDVLPPDRIEVNGVMVDSVLYAKKKGLKLIPGIEFSCETQVEDVHIIVFGCDYTNSKIIAMYQKIVKSKIFSYQKLLDILANNGYDITWDEVLNYDDIPRKPEDVQKKIIFNLMAEKGYTKTWSDAKLLIRNNPDFSVKREKPDPADIINIAHESCGIAILAHPYLIDETVTTNDGTMTRADYIDKLIDLGLDGIEASYTYDKTTYNGPYTKEEIIAKVKSDYQDRVKIISGGSDYHADYKKTDKNVRNIGECGVTLEYFNSNELLRIL</sequence>
<dbReference type="RefSeq" id="WP_050738400.1">
    <property type="nucleotide sequence ID" value="NZ_RXYC01000005.1"/>
</dbReference>
<comment type="caution">
    <text evidence="2">The sequence shown here is derived from an EMBL/GenBank/DDBJ whole genome shotgun (WGS) entry which is preliminary data.</text>
</comment>